<evidence type="ECO:0000313" key="2">
    <source>
        <dbReference type="Proteomes" id="UP000602124"/>
    </source>
</evidence>
<dbReference type="EMBL" id="JAEKMH010000001">
    <property type="protein sequence ID" value="MBJ3784509.1"/>
    <property type="molecule type" value="Genomic_DNA"/>
</dbReference>
<dbReference type="AlphaFoldDB" id="A0A934IPL8"/>
<sequence>MMAPATLADEPYWLARHAAGDRSVAVTNALREIEQDREAKAVDDMIFRWLGDLLLDDHLADLDRAWKGVR</sequence>
<evidence type="ECO:0000313" key="1">
    <source>
        <dbReference type="EMBL" id="MBJ3784509.1"/>
    </source>
</evidence>
<proteinExistence type="predicted"/>
<gene>
    <name evidence="1" type="ORF">JEQ47_07250</name>
</gene>
<dbReference type="Proteomes" id="UP000602124">
    <property type="component" value="Unassembled WGS sequence"/>
</dbReference>
<reference evidence="1" key="1">
    <citation type="submission" date="2020-12" db="EMBL/GenBank/DDBJ databases">
        <title>Devosia sp. MSA67 isolated from Mo River.</title>
        <authorList>
            <person name="Ma F."/>
            <person name="Zi Z."/>
        </authorList>
    </citation>
    <scope>NUCLEOTIDE SEQUENCE</scope>
    <source>
        <strain evidence="1">MSA67</strain>
    </source>
</reference>
<name>A0A934IPL8_9HYPH</name>
<dbReference type="RefSeq" id="WP_198875664.1">
    <property type="nucleotide sequence ID" value="NZ_JAEKMH010000001.1"/>
</dbReference>
<protein>
    <submittedName>
        <fullName evidence="1">Uncharacterized protein</fullName>
    </submittedName>
</protein>
<organism evidence="1 2">
    <name type="scientific">Devosia sediminis</name>
    <dbReference type="NCBI Taxonomy" id="2798801"/>
    <lineage>
        <taxon>Bacteria</taxon>
        <taxon>Pseudomonadati</taxon>
        <taxon>Pseudomonadota</taxon>
        <taxon>Alphaproteobacteria</taxon>
        <taxon>Hyphomicrobiales</taxon>
        <taxon>Devosiaceae</taxon>
        <taxon>Devosia</taxon>
    </lineage>
</organism>
<comment type="caution">
    <text evidence="1">The sequence shown here is derived from an EMBL/GenBank/DDBJ whole genome shotgun (WGS) entry which is preliminary data.</text>
</comment>
<keyword evidence="2" id="KW-1185">Reference proteome</keyword>
<accession>A0A934IPL8</accession>